<gene>
    <name evidence="1" type="ORF">EEDITHA_LOCUS16189</name>
</gene>
<keyword evidence="2" id="KW-1185">Reference proteome</keyword>
<protein>
    <submittedName>
        <fullName evidence="1">Uncharacterized protein</fullName>
    </submittedName>
</protein>
<dbReference type="AlphaFoldDB" id="A0AAU9US28"/>
<dbReference type="Proteomes" id="UP001153954">
    <property type="component" value="Unassembled WGS sequence"/>
</dbReference>
<evidence type="ECO:0000313" key="1">
    <source>
        <dbReference type="EMBL" id="CAH2101429.1"/>
    </source>
</evidence>
<reference evidence="1" key="1">
    <citation type="submission" date="2022-03" db="EMBL/GenBank/DDBJ databases">
        <authorList>
            <person name="Tunstrom K."/>
        </authorList>
    </citation>
    <scope>NUCLEOTIDE SEQUENCE</scope>
</reference>
<name>A0AAU9US28_EUPED</name>
<comment type="caution">
    <text evidence="1">The sequence shown here is derived from an EMBL/GenBank/DDBJ whole genome shotgun (WGS) entry which is preliminary data.</text>
</comment>
<proteinExistence type="predicted"/>
<accession>A0AAU9US28</accession>
<dbReference type="EMBL" id="CAKOGL010000023">
    <property type="protein sequence ID" value="CAH2101429.1"/>
    <property type="molecule type" value="Genomic_DNA"/>
</dbReference>
<sequence length="184" mass="20756">MALDNITFQFRHTPDGDFKIQNFTFVNANDILDTTRRRIGITSTEMLYRTISPALISIKYKNFAKMFCLYPSKYVDDCQVTGIQDISDPAECGTANLVEINQFATPSTNDLTTFLLPQPSTAREGLNVSFNVKRFVESVDDENGDYIIKRPRSATPVASTSGIPRIKPDVKEQDSLFVNPFNKR</sequence>
<organism evidence="1 2">
    <name type="scientific">Euphydryas editha</name>
    <name type="common">Edith's checkerspot</name>
    <dbReference type="NCBI Taxonomy" id="104508"/>
    <lineage>
        <taxon>Eukaryota</taxon>
        <taxon>Metazoa</taxon>
        <taxon>Ecdysozoa</taxon>
        <taxon>Arthropoda</taxon>
        <taxon>Hexapoda</taxon>
        <taxon>Insecta</taxon>
        <taxon>Pterygota</taxon>
        <taxon>Neoptera</taxon>
        <taxon>Endopterygota</taxon>
        <taxon>Lepidoptera</taxon>
        <taxon>Glossata</taxon>
        <taxon>Ditrysia</taxon>
        <taxon>Papilionoidea</taxon>
        <taxon>Nymphalidae</taxon>
        <taxon>Nymphalinae</taxon>
        <taxon>Euphydryas</taxon>
    </lineage>
</organism>
<evidence type="ECO:0000313" key="2">
    <source>
        <dbReference type="Proteomes" id="UP001153954"/>
    </source>
</evidence>